<dbReference type="InterPro" id="IPR001031">
    <property type="entry name" value="Thioesterase"/>
</dbReference>
<dbReference type="Gene3D" id="3.40.50.12780">
    <property type="entry name" value="N-terminal domain of ligase-like"/>
    <property type="match status" value="1"/>
</dbReference>
<dbReference type="InterPro" id="IPR023213">
    <property type="entry name" value="CAT-like_dom_sf"/>
</dbReference>
<dbReference type="InterPro" id="IPR036736">
    <property type="entry name" value="ACP-like_sf"/>
</dbReference>
<dbReference type="InterPro" id="IPR025110">
    <property type="entry name" value="AMP-bd_C"/>
</dbReference>
<dbReference type="Pfam" id="PF00501">
    <property type="entry name" value="AMP-binding"/>
    <property type="match status" value="1"/>
</dbReference>
<dbReference type="GO" id="GO:0003824">
    <property type="term" value="F:catalytic activity"/>
    <property type="evidence" value="ECO:0007669"/>
    <property type="project" value="InterPro"/>
</dbReference>
<dbReference type="InterPro" id="IPR020845">
    <property type="entry name" value="AMP-binding_CS"/>
</dbReference>
<dbReference type="InterPro" id="IPR010071">
    <property type="entry name" value="AA_adenyl_dom"/>
</dbReference>
<evidence type="ECO:0000313" key="5">
    <source>
        <dbReference type="EMBL" id="SFI64223.1"/>
    </source>
</evidence>
<evidence type="ECO:0000313" key="6">
    <source>
        <dbReference type="Proteomes" id="UP000199025"/>
    </source>
</evidence>
<dbReference type="PANTHER" id="PTHR45527">
    <property type="entry name" value="NONRIBOSOMAL PEPTIDE SYNTHETASE"/>
    <property type="match status" value="1"/>
</dbReference>
<dbReference type="InterPro" id="IPR000873">
    <property type="entry name" value="AMP-dep_synth/lig_dom"/>
</dbReference>
<dbReference type="Gene3D" id="3.30.300.30">
    <property type="match status" value="1"/>
</dbReference>
<feature type="domain" description="Carrier" evidence="4">
    <location>
        <begin position="946"/>
        <end position="1021"/>
    </location>
</feature>
<dbReference type="Gene3D" id="1.10.1200.10">
    <property type="entry name" value="ACP-like"/>
    <property type="match status" value="1"/>
</dbReference>
<dbReference type="OrthoDB" id="2472181at2"/>
<dbReference type="Gene3D" id="3.30.559.30">
    <property type="entry name" value="Nonribosomal peptide synthetase, condensation domain"/>
    <property type="match status" value="1"/>
</dbReference>
<dbReference type="PROSITE" id="PS00455">
    <property type="entry name" value="AMP_BINDING"/>
    <property type="match status" value="1"/>
</dbReference>
<evidence type="ECO:0000259" key="4">
    <source>
        <dbReference type="PROSITE" id="PS50075"/>
    </source>
</evidence>
<dbReference type="InterPro" id="IPR020806">
    <property type="entry name" value="PKS_PP-bd"/>
</dbReference>
<dbReference type="SUPFAM" id="SSF53474">
    <property type="entry name" value="alpha/beta-Hydrolases"/>
    <property type="match status" value="1"/>
</dbReference>
<dbReference type="CDD" id="cd19531">
    <property type="entry name" value="LCL_NRPS-like"/>
    <property type="match status" value="1"/>
</dbReference>
<protein>
    <submittedName>
        <fullName evidence="5">Amino acid adenylation domain-containing protein</fullName>
    </submittedName>
</protein>
<dbReference type="AlphaFoldDB" id="A0A1I3JVJ0"/>
<dbReference type="STRING" id="115433.SAMN05421835_101294"/>
<reference evidence="5 6" key="1">
    <citation type="submission" date="2016-10" db="EMBL/GenBank/DDBJ databases">
        <authorList>
            <person name="de Groot N.N."/>
        </authorList>
    </citation>
    <scope>NUCLEOTIDE SEQUENCE [LARGE SCALE GENOMIC DNA]</scope>
    <source>
        <strain evidence="5 6">DSM 44468</strain>
    </source>
</reference>
<dbReference type="GO" id="GO:0043041">
    <property type="term" value="P:amino acid activation for nonribosomal peptide biosynthetic process"/>
    <property type="evidence" value="ECO:0007669"/>
    <property type="project" value="TreeGrafter"/>
</dbReference>
<dbReference type="InterPro" id="IPR042099">
    <property type="entry name" value="ANL_N_sf"/>
</dbReference>
<dbReference type="CDD" id="cd05930">
    <property type="entry name" value="A_NRPS"/>
    <property type="match status" value="1"/>
</dbReference>
<organism evidence="5 6">
    <name type="scientific">Amycolatopsis sacchari</name>
    <dbReference type="NCBI Taxonomy" id="115433"/>
    <lineage>
        <taxon>Bacteria</taxon>
        <taxon>Bacillati</taxon>
        <taxon>Actinomycetota</taxon>
        <taxon>Actinomycetes</taxon>
        <taxon>Pseudonocardiales</taxon>
        <taxon>Pseudonocardiaceae</taxon>
        <taxon>Amycolatopsis</taxon>
    </lineage>
</organism>
<evidence type="ECO:0000256" key="3">
    <source>
        <dbReference type="ARBA" id="ARBA00022553"/>
    </source>
</evidence>
<dbReference type="GO" id="GO:0005737">
    <property type="term" value="C:cytoplasm"/>
    <property type="evidence" value="ECO:0007669"/>
    <property type="project" value="TreeGrafter"/>
</dbReference>
<dbReference type="InterPro" id="IPR045851">
    <property type="entry name" value="AMP-bd_C_sf"/>
</dbReference>
<dbReference type="GO" id="GO:0044550">
    <property type="term" value="P:secondary metabolite biosynthetic process"/>
    <property type="evidence" value="ECO:0007669"/>
    <property type="project" value="TreeGrafter"/>
</dbReference>
<dbReference type="RefSeq" id="WP_091503737.1">
    <property type="nucleotide sequence ID" value="NZ_FORP01000001.1"/>
</dbReference>
<dbReference type="GO" id="GO:0008610">
    <property type="term" value="P:lipid biosynthetic process"/>
    <property type="evidence" value="ECO:0007669"/>
    <property type="project" value="UniProtKB-ARBA"/>
</dbReference>
<gene>
    <name evidence="5" type="ORF">SAMN05421835_101294</name>
</gene>
<dbReference type="EMBL" id="FORP01000001">
    <property type="protein sequence ID" value="SFI64223.1"/>
    <property type="molecule type" value="Genomic_DNA"/>
</dbReference>
<dbReference type="InterPro" id="IPR029058">
    <property type="entry name" value="AB_hydrolase_fold"/>
</dbReference>
<keyword evidence="2" id="KW-0596">Phosphopantetheine</keyword>
<dbReference type="Proteomes" id="UP000199025">
    <property type="component" value="Unassembled WGS sequence"/>
</dbReference>
<dbReference type="Gene3D" id="3.40.50.1820">
    <property type="entry name" value="alpha/beta hydrolase"/>
    <property type="match status" value="1"/>
</dbReference>
<dbReference type="InterPro" id="IPR020802">
    <property type="entry name" value="TesA-like"/>
</dbReference>
<dbReference type="SMART" id="SM00823">
    <property type="entry name" value="PKS_PP"/>
    <property type="match status" value="1"/>
</dbReference>
<dbReference type="FunFam" id="2.30.38.10:FF:000001">
    <property type="entry name" value="Non-ribosomal peptide synthetase PvdI"/>
    <property type="match status" value="1"/>
</dbReference>
<dbReference type="Pfam" id="PF13193">
    <property type="entry name" value="AMP-binding_C"/>
    <property type="match status" value="1"/>
</dbReference>
<dbReference type="InterPro" id="IPR009081">
    <property type="entry name" value="PP-bd_ACP"/>
</dbReference>
<dbReference type="Pfam" id="PF00550">
    <property type="entry name" value="PP-binding"/>
    <property type="match status" value="1"/>
</dbReference>
<dbReference type="Pfam" id="PF00975">
    <property type="entry name" value="Thioesterase"/>
    <property type="match status" value="1"/>
</dbReference>
<proteinExistence type="predicted"/>
<accession>A0A1I3JVJ0</accession>
<dbReference type="GO" id="GO:0031177">
    <property type="term" value="F:phosphopantetheine binding"/>
    <property type="evidence" value="ECO:0007669"/>
    <property type="project" value="InterPro"/>
</dbReference>
<evidence type="ECO:0000256" key="1">
    <source>
        <dbReference type="ARBA" id="ARBA00001957"/>
    </source>
</evidence>
<evidence type="ECO:0000256" key="2">
    <source>
        <dbReference type="ARBA" id="ARBA00022450"/>
    </source>
</evidence>
<dbReference type="SUPFAM" id="SSF52777">
    <property type="entry name" value="CoA-dependent acyltransferases"/>
    <property type="match status" value="2"/>
</dbReference>
<keyword evidence="6" id="KW-1185">Reference proteome</keyword>
<dbReference type="SUPFAM" id="SSF56801">
    <property type="entry name" value="Acetyl-CoA synthetase-like"/>
    <property type="match status" value="1"/>
</dbReference>
<dbReference type="PANTHER" id="PTHR45527:SF1">
    <property type="entry name" value="FATTY ACID SYNTHASE"/>
    <property type="match status" value="1"/>
</dbReference>
<dbReference type="InterPro" id="IPR001242">
    <property type="entry name" value="Condensation_dom"/>
</dbReference>
<sequence length="1263" mass="135957">MSHSPVPAQETAPLSPAQRRLWALAQLDAAKAAYNEVMPFRLRGPLDVGALAAALDTLAARHQVLRTRLLTIDGEPRQVIEPPGSGFPLRVVNLTGHPTPQARAGELVRETASAPFDVESGPLARGCLTILGPDEFVLVLTAHHVVFDGWSQSLLLRELAACYRGETLPPLTWQYSDHSRRQDEWLAGDEPARQGTYWARQLAGAPPVLDLPTDRPRPPEQDHRGGRVPVVVNANLNAGLRALARDTAVTPYSVLLAGWAVLLARLSGQDDLVIGVPTANRDARAANLLGHLVNTLAVRLDLSGSPTTAGLLARTRATVRAGLDHSGLPFERVVELVNPPRSPAYNPLYQTMVAWIPSLRGVLEVPGLDVTPLDLTEAPAKCDLTLALAEEGEQLVGYLDYATALFDRATAERYVRYYLRVLTRLVAREAVDDIQLLDDAERRELLATWSTGPTPEPRPGGLVARFEAHARQDGDRTAVVSGGSRLSYAELDRRANRLAHTLLDRGVRPGQVVAVPAARSPELLVGLLGVLKAGAAYLPLDPAQPPARLAAMAADAALVLDAADLADPPSTVDIAPTVDDDPERIAYVIYTSGSTGRPKGVAVPHRAVLNLLDDWAERFGTTPGEAVSAWSSTGFDASVHELLVPLTTGAELHLVPEEIRRDPAEVLAWMRESRVVHAFLPPSFVRWIDEDPHARLAGLALRRVLTGVESLPESALARMREVLPGLEICFGYGPTEATVYATSCTRFDAVERPAPIGRPLAGTRLYLLDEHLRPVPPGVTGEVFLAGACLASGYLGRPELTAERFVPDPFVPGERMYRTGDLARWRSDGNAEFAGRRDDQLKVRGFRIEPGEVEAALLALPGVREAAVLADREDGDARLVAGVAGGTGRSAAQWREALTAHLPDYMLPSVFVELPRLPLAPNGKLDRAALLTAARGAVPPRVNTASPRDHVELTLHRIWSRVLRHPAFGITDDFFDLGGTSVSAVKVSHAAAAEFGVPLPIRDILLHRTIEALAARVRREVPPGGTGSLIEFRPGDGRSRVVCVHPAGGTAFCYLPLSAALPPSVGVLGLQAPGIEPGETPLPTVEAMAEEYLRLVGPRPDETIVLSGLSYGGLVAHEMGRRLASSGHERVSVVLLDTRSSEGAEAEPVSMAEFRDKLIRFNGMYPGIEDDQVERYFRIYNHNRLTAGAYEPPPTSAPLVFVEATADDTPPGEAFWRQRAHGGLRVVPVGCGHWDLLESAGLPVVAGAITHQLTRLAAVAVEV</sequence>
<dbReference type="Gene3D" id="3.30.559.10">
    <property type="entry name" value="Chloramphenicol acetyltransferase-like domain"/>
    <property type="match status" value="1"/>
</dbReference>
<dbReference type="NCBIfam" id="TIGR01733">
    <property type="entry name" value="AA-adenyl-dom"/>
    <property type="match status" value="1"/>
</dbReference>
<dbReference type="SUPFAM" id="SSF47336">
    <property type="entry name" value="ACP-like"/>
    <property type="match status" value="1"/>
</dbReference>
<dbReference type="Pfam" id="PF00668">
    <property type="entry name" value="Condensation"/>
    <property type="match status" value="1"/>
</dbReference>
<keyword evidence="3" id="KW-0597">Phosphoprotein</keyword>
<comment type="cofactor">
    <cofactor evidence="1">
        <name>pantetheine 4'-phosphate</name>
        <dbReference type="ChEBI" id="CHEBI:47942"/>
    </cofactor>
</comment>
<name>A0A1I3JVJ0_9PSEU</name>
<dbReference type="SMART" id="SM00824">
    <property type="entry name" value="PKS_TE"/>
    <property type="match status" value="1"/>
</dbReference>
<dbReference type="PROSITE" id="PS50075">
    <property type="entry name" value="CARRIER"/>
    <property type="match status" value="1"/>
</dbReference>